<comment type="caution">
    <text evidence="1">The sequence shown here is derived from an EMBL/GenBank/DDBJ whole genome shotgun (WGS) entry which is preliminary data.</text>
</comment>
<sequence>MASSMKRTVLNSCREAARTCSRQVSAPAFIRPFSSSIRRLTEQPAKGSSLLSSLLHGDPRARAEGETQVIQHSKLIGRNKYVHEKIVHRVKPDSIEQYKKAAEKYFTGLASDPSLKVKLTGSWQTLIGDVDNFVHILEYENYAGYDSSLAKWMEHPSLPAILNQEILPTLHSRHSQLMSEFAFWPSSPPHKQGGVFEMRSYELVPGTLLEWETAWKRGLEARKRFVQPAGAWFAQVGQLHEVHHLWQYPNMAERKMTREQAWNVGGWSDTVQQTVKLARSMKCAILLPCPWSPLQ</sequence>
<name>A0ACC2WJA2_9TREE</name>
<keyword evidence="2" id="KW-1185">Reference proteome</keyword>
<protein>
    <submittedName>
        <fullName evidence="1">Uncharacterized protein</fullName>
    </submittedName>
</protein>
<proteinExistence type="predicted"/>
<dbReference type="EMBL" id="JASBWU010000030">
    <property type="protein sequence ID" value="KAJ9111501.1"/>
    <property type="molecule type" value="Genomic_DNA"/>
</dbReference>
<reference evidence="1" key="1">
    <citation type="submission" date="2023-04" db="EMBL/GenBank/DDBJ databases">
        <title>Draft Genome sequencing of Naganishia species isolated from polar environments using Oxford Nanopore Technology.</title>
        <authorList>
            <person name="Leo P."/>
            <person name="Venkateswaran K."/>
        </authorList>
    </citation>
    <scope>NUCLEOTIDE SEQUENCE</scope>
    <source>
        <strain evidence="1">MNA-CCFEE 5425</strain>
    </source>
</reference>
<evidence type="ECO:0000313" key="1">
    <source>
        <dbReference type="EMBL" id="KAJ9111501.1"/>
    </source>
</evidence>
<gene>
    <name evidence="1" type="ORF">QFC22_006528</name>
</gene>
<dbReference type="Proteomes" id="UP001243375">
    <property type="component" value="Unassembled WGS sequence"/>
</dbReference>
<organism evidence="1 2">
    <name type="scientific">Naganishia vaughanmartiniae</name>
    <dbReference type="NCBI Taxonomy" id="1424756"/>
    <lineage>
        <taxon>Eukaryota</taxon>
        <taxon>Fungi</taxon>
        <taxon>Dikarya</taxon>
        <taxon>Basidiomycota</taxon>
        <taxon>Agaricomycotina</taxon>
        <taxon>Tremellomycetes</taxon>
        <taxon>Filobasidiales</taxon>
        <taxon>Filobasidiaceae</taxon>
        <taxon>Naganishia</taxon>
    </lineage>
</organism>
<evidence type="ECO:0000313" key="2">
    <source>
        <dbReference type="Proteomes" id="UP001243375"/>
    </source>
</evidence>
<accession>A0ACC2WJA2</accession>